<keyword evidence="6" id="KW-0067">ATP-binding</keyword>
<dbReference type="Proteomes" id="UP000673691">
    <property type="component" value="Unassembled WGS sequence"/>
</dbReference>
<name>A0A8H8DKM3_9FUNG</name>
<feature type="region of interest" description="Disordered" evidence="7">
    <location>
        <begin position="268"/>
        <end position="287"/>
    </location>
</feature>
<dbReference type="Gene3D" id="3.40.1190.20">
    <property type="match status" value="1"/>
</dbReference>
<feature type="compositionally biased region" description="Basic and acidic residues" evidence="7">
    <location>
        <begin position="277"/>
        <end position="287"/>
    </location>
</feature>
<dbReference type="EC" id="2.7.1.35" evidence="2"/>
<dbReference type="GO" id="GO:0008478">
    <property type="term" value="F:pyridoxal kinase activity"/>
    <property type="evidence" value="ECO:0007669"/>
    <property type="project" value="UniProtKB-EC"/>
</dbReference>
<evidence type="ECO:0000256" key="7">
    <source>
        <dbReference type="SAM" id="MobiDB-lite"/>
    </source>
</evidence>
<dbReference type="Pfam" id="PF08543">
    <property type="entry name" value="Phos_pyr_kin"/>
    <property type="match status" value="1"/>
</dbReference>
<comment type="caution">
    <text evidence="9">The sequence shown here is derived from an EMBL/GenBank/DDBJ whole genome shotgun (WGS) entry which is preliminary data.</text>
</comment>
<accession>A0A8H8DKM3</accession>
<dbReference type="GO" id="GO:0005524">
    <property type="term" value="F:ATP binding"/>
    <property type="evidence" value="ECO:0007669"/>
    <property type="project" value="UniProtKB-KW"/>
</dbReference>
<dbReference type="CDD" id="cd01173">
    <property type="entry name" value="pyridoxal_pyridoxamine_kinase"/>
    <property type="match status" value="1"/>
</dbReference>
<dbReference type="InterPro" id="IPR013749">
    <property type="entry name" value="PM/HMP-P_kinase-1"/>
</dbReference>
<feature type="region of interest" description="Disordered" evidence="7">
    <location>
        <begin position="67"/>
        <end position="86"/>
    </location>
</feature>
<feature type="compositionally biased region" description="Basic residues" evidence="7">
    <location>
        <begin position="68"/>
        <end position="81"/>
    </location>
</feature>
<keyword evidence="5" id="KW-0418">Kinase</keyword>
<dbReference type="EMBL" id="JAEFCI010003855">
    <property type="protein sequence ID" value="KAG5461302.1"/>
    <property type="molecule type" value="Genomic_DNA"/>
</dbReference>
<proteinExistence type="inferred from homology"/>
<evidence type="ECO:0000313" key="10">
    <source>
        <dbReference type="Proteomes" id="UP000673691"/>
    </source>
</evidence>
<evidence type="ECO:0000256" key="5">
    <source>
        <dbReference type="ARBA" id="ARBA00022777"/>
    </source>
</evidence>
<organism evidence="9 10">
    <name type="scientific">Olpidium bornovanus</name>
    <dbReference type="NCBI Taxonomy" id="278681"/>
    <lineage>
        <taxon>Eukaryota</taxon>
        <taxon>Fungi</taxon>
        <taxon>Fungi incertae sedis</taxon>
        <taxon>Olpidiomycota</taxon>
        <taxon>Olpidiomycotina</taxon>
        <taxon>Olpidiomycetes</taxon>
        <taxon>Olpidiales</taxon>
        <taxon>Olpidiaceae</taxon>
        <taxon>Olpidium</taxon>
    </lineage>
</organism>
<feature type="domain" description="Pyridoxamine kinase/Phosphomethylpyrimidine kinase" evidence="8">
    <location>
        <begin position="140"/>
        <end position="244"/>
    </location>
</feature>
<dbReference type="GO" id="GO:0005829">
    <property type="term" value="C:cytosol"/>
    <property type="evidence" value="ECO:0007669"/>
    <property type="project" value="TreeGrafter"/>
</dbReference>
<dbReference type="SUPFAM" id="SSF53613">
    <property type="entry name" value="Ribokinase-like"/>
    <property type="match status" value="1"/>
</dbReference>
<feature type="non-terminal residue" evidence="9">
    <location>
        <position position="287"/>
    </location>
</feature>
<evidence type="ECO:0000256" key="6">
    <source>
        <dbReference type="ARBA" id="ARBA00022840"/>
    </source>
</evidence>
<evidence type="ECO:0000256" key="4">
    <source>
        <dbReference type="ARBA" id="ARBA00022741"/>
    </source>
</evidence>
<dbReference type="OrthoDB" id="2104723at2759"/>
<dbReference type="GO" id="GO:0009443">
    <property type="term" value="P:pyridoxal 5'-phosphate salvage"/>
    <property type="evidence" value="ECO:0007669"/>
    <property type="project" value="InterPro"/>
</dbReference>
<dbReference type="PANTHER" id="PTHR10534">
    <property type="entry name" value="PYRIDOXAL KINASE"/>
    <property type="match status" value="1"/>
</dbReference>
<keyword evidence="10" id="KW-1185">Reference proteome</keyword>
<protein>
    <recommendedName>
        <fullName evidence="2">pyridoxal kinase</fullName>
        <ecNumber evidence="2">2.7.1.35</ecNumber>
    </recommendedName>
</protein>
<evidence type="ECO:0000313" key="9">
    <source>
        <dbReference type="EMBL" id="KAG5461302.1"/>
    </source>
</evidence>
<evidence type="ECO:0000259" key="8">
    <source>
        <dbReference type="Pfam" id="PF08543"/>
    </source>
</evidence>
<dbReference type="InterPro" id="IPR004625">
    <property type="entry name" value="PyrdxlKinase"/>
</dbReference>
<comment type="similarity">
    <text evidence="1">Belongs to the pyridoxine kinase family.</text>
</comment>
<feature type="compositionally biased region" description="Low complexity" evidence="7">
    <location>
        <begin position="8"/>
        <end position="20"/>
    </location>
</feature>
<sequence length="287" mass="31052">MPADAETAVGNAAADPADGVAAPPPRVLSMQSHVVSGYVGNKVAAFPLQLLGYEVDVLNTVQLSNHTGKWRKTRSQRRKERRKADWQSHDLWDNHPCFLTSAAEGDAKFAGQRLSAKDMGDLLAGLKVNGLDAWSHALTGYVGSAEVLRETAAAVRRLKVTQEESLFYVCDPVMGDTGGLYVPEAVVPVYRDELLPLADVITPNQFEAEILTGLTIRTVRDLVVAADRLHALGPRYVVITSSVLGEDCDCTTFAASMTLMASTALRPPREAAPSSARCERNSTVDRY</sequence>
<keyword evidence="4" id="KW-0547">Nucleotide-binding</keyword>
<dbReference type="PANTHER" id="PTHR10534:SF2">
    <property type="entry name" value="PYRIDOXAL KINASE"/>
    <property type="match status" value="1"/>
</dbReference>
<dbReference type="InterPro" id="IPR029056">
    <property type="entry name" value="Ribokinase-like"/>
</dbReference>
<evidence type="ECO:0000256" key="3">
    <source>
        <dbReference type="ARBA" id="ARBA00022679"/>
    </source>
</evidence>
<evidence type="ECO:0000256" key="2">
    <source>
        <dbReference type="ARBA" id="ARBA00012104"/>
    </source>
</evidence>
<feature type="region of interest" description="Disordered" evidence="7">
    <location>
        <begin position="1"/>
        <end position="20"/>
    </location>
</feature>
<dbReference type="AlphaFoldDB" id="A0A8H8DKM3"/>
<evidence type="ECO:0000256" key="1">
    <source>
        <dbReference type="ARBA" id="ARBA00008805"/>
    </source>
</evidence>
<keyword evidence="3" id="KW-0808">Transferase</keyword>
<gene>
    <name evidence="9" type="ORF">BJ554DRAFT_6524</name>
</gene>
<reference evidence="9 10" key="1">
    <citation type="journal article" name="Sci. Rep.">
        <title>Genome-scale phylogenetic analyses confirm Olpidium as the closest living zoosporic fungus to the non-flagellated, terrestrial fungi.</title>
        <authorList>
            <person name="Chang Y."/>
            <person name="Rochon D."/>
            <person name="Sekimoto S."/>
            <person name="Wang Y."/>
            <person name="Chovatia M."/>
            <person name="Sandor L."/>
            <person name="Salamov A."/>
            <person name="Grigoriev I.V."/>
            <person name="Stajich J.E."/>
            <person name="Spatafora J.W."/>
        </authorList>
    </citation>
    <scope>NUCLEOTIDE SEQUENCE [LARGE SCALE GENOMIC DNA]</scope>
    <source>
        <strain evidence="9">S191</strain>
    </source>
</reference>